<name>G3IL05_CRIGR</name>
<gene>
    <name evidence="2" type="ORF">I79_024563</name>
</gene>
<accession>G3IL05</accession>
<evidence type="ECO:0000313" key="3">
    <source>
        <dbReference type="Proteomes" id="UP000001075"/>
    </source>
</evidence>
<feature type="compositionally biased region" description="Basic residues" evidence="1">
    <location>
        <begin position="23"/>
        <end position="32"/>
    </location>
</feature>
<feature type="compositionally biased region" description="Polar residues" evidence="1">
    <location>
        <begin position="1"/>
        <end position="16"/>
    </location>
</feature>
<dbReference type="Proteomes" id="UP000001075">
    <property type="component" value="Unassembled WGS sequence"/>
</dbReference>
<protein>
    <submittedName>
        <fullName evidence="2">Uncharacterized protein</fullName>
    </submittedName>
</protein>
<evidence type="ECO:0000313" key="2">
    <source>
        <dbReference type="EMBL" id="EGW11685.1"/>
    </source>
</evidence>
<organism evidence="2 3">
    <name type="scientific">Cricetulus griseus</name>
    <name type="common">Chinese hamster</name>
    <name type="synonym">Cricetulus barabensis griseus</name>
    <dbReference type="NCBI Taxonomy" id="10029"/>
    <lineage>
        <taxon>Eukaryota</taxon>
        <taxon>Metazoa</taxon>
        <taxon>Chordata</taxon>
        <taxon>Craniata</taxon>
        <taxon>Vertebrata</taxon>
        <taxon>Euteleostomi</taxon>
        <taxon>Mammalia</taxon>
        <taxon>Eutheria</taxon>
        <taxon>Euarchontoglires</taxon>
        <taxon>Glires</taxon>
        <taxon>Rodentia</taxon>
        <taxon>Myomorpha</taxon>
        <taxon>Muroidea</taxon>
        <taxon>Cricetidae</taxon>
        <taxon>Cricetinae</taxon>
        <taxon>Cricetulus</taxon>
    </lineage>
</organism>
<feature type="region of interest" description="Disordered" evidence="1">
    <location>
        <begin position="1"/>
        <end position="34"/>
    </location>
</feature>
<evidence type="ECO:0000256" key="1">
    <source>
        <dbReference type="SAM" id="MobiDB-lite"/>
    </source>
</evidence>
<dbReference type="EMBL" id="JH003833">
    <property type="protein sequence ID" value="EGW11685.1"/>
    <property type="molecule type" value="Genomic_DNA"/>
</dbReference>
<dbReference type="InParanoid" id="G3IL05"/>
<sequence length="61" mass="6900">MEAQSSVSSLTAQKTKASLGCTRPHRKTKQKRQPLVIVVQTQLVRQMISFKPDSSHSRQHL</sequence>
<proteinExistence type="predicted"/>
<reference evidence="3" key="1">
    <citation type="journal article" date="2011" name="Nat. Biotechnol.">
        <title>The genomic sequence of the Chinese hamster ovary (CHO)-K1 cell line.</title>
        <authorList>
            <person name="Xu X."/>
            <person name="Nagarajan H."/>
            <person name="Lewis N.E."/>
            <person name="Pan S."/>
            <person name="Cai Z."/>
            <person name="Liu X."/>
            <person name="Chen W."/>
            <person name="Xie M."/>
            <person name="Wang W."/>
            <person name="Hammond S."/>
            <person name="Andersen M.R."/>
            <person name="Neff N."/>
            <person name="Passarelli B."/>
            <person name="Koh W."/>
            <person name="Fan H.C."/>
            <person name="Wang J."/>
            <person name="Gui Y."/>
            <person name="Lee K.H."/>
            <person name="Betenbaugh M.J."/>
            <person name="Quake S.R."/>
            <person name="Famili I."/>
            <person name="Palsson B.O."/>
            <person name="Wang J."/>
        </authorList>
    </citation>
    <scope>NUCLEOTIDE SEQUENCE [LARGE SCALE GENOMIC DNA]</scope>
    <source>
        <strain evidence="3">CHO K1 cell line</strain>
    </source>
</reference>
<dbReference type="AlphaFoldDB" id="G3IL05"/>